<dbReference type="PRINTS" id="PR00412">
    <property type="entry name" value="EPOXHYDRLASE"/>
</dbReference>
<protein>
    <submittedName>
        <fullName evidence="4">Alpha/beta-hydrolase</fullName>
    </submittedName>
</protein>
<keyword evidence="1 4" id="KW-0378">Hydrolase</keyword>
<proteinExistence type="inferred from homology"/>
<organism evidence="4 5">
    <name type="scientific">Coprinopsis marcescibilis</name>
    <name type="common">Agaric fungus</name>
    <name type="synonym">Psathyrella marcescibilis</name>
    <dbReference type="NCBI Taxonomy" id="230819"/>
    <lineage>
        <taxon>Eukaryota</taxon>
        <taxon>Fungi</taxon>
        <taxon>Dikarya</taxon>
        <taxon>Basidiomycota</taxon>
        <taxon>Agaricomycotina</taxon>
        <taxon>Agaricomycetes</taxon>
        <taxon>Agaricomycetidae</taxon>
        <taxon>Agaricales</taxon>
        <taxon>Agaricineae</taxon>
        <taxon>Psathyrellaceae</taxon>
        <taxon>Coprinopsis</taxon>
    </lineage>
</organism>
<dbReference type="GO" id="GO:0016787">
    <property type="term" value="F:hydrolase activity"/>
    <property type="evidence" value="ECO:0007669"/>
    <property type="project" value="UniProtKB-KW"/>
</dbReference>
<dbReference type="PANTHER" id="PTHR43329">
    <property type="entry name" value="EPOXIDE HYDROLASE"/>
    <property type="match status" value="1"/>
</dbReference>
<accession>A0A5C3KN35</accession>
<feature type="domain" description="AB hydrolase-1" evidence="3">
    <location>
        <begin position="34"/>
        <end position="315"/>
    </location>
</feature>
<keyword evidence="5" id="KW-1185">Reference proteome</keyword>
<dbReference type="OrthoDB" id="408373at2759"/>
<name>A0A5C3KN35_COPMA</name>
<dbReference type="SUPFAM" id="SSF53474">
    <property type="entry name" value="alpha/beta-Hydrolases"/>
    <property type="match status" value="1"/>
</dbReference>
<dbReference type="AlphaFoldDB" id="A0A5C3KN35"/>
<dbReference type="InterPro" id="IPR029058">
    <property type="entry name" value="AB_hydrolase_fold"/>
</dbReference>
<evidence type="ECO:0000313" key="5">
    <source>
        <dbReference type="Proteomes" id="UP000307440"/>
    </source>
</evidence>
<evidence type="ECO:0000256" key="2">
    <source>
        <dbReference type="ARBA" id="ARBA00038334"/>
    </source>
</evidence>
<dbReference type="InterPro" id="IPR000639">
    <property type="entry name" value="Epox_hydrolase-like"/>
</dbReference>
<evidence type="ECO:0000313" key="4">
    <source>
        <dbReference type="EMBL" id="TFK21810.1"/>
    </source>
</evidence>
<evidence type="ECO:0000259" key="3">
    <source>
        <dbReference type="Pfam" id="PF00561"/>
    </source>
</evidence>
<dbReference type="STRING" id="230819.A0A5C3KN35"/>
<dbReference type="InterPro" id="IPR000073">
    <property type="entry name" value="AB_hydrolase_1"/>
</dbReference>
<dbReference type="EMBL" id="ML210257">
    <property type="protein sequence ID" value="TFK21810.1"/>
    <property type="molecule type" value="Genomic_DNA"/>
</dbReference>
<dbReference type="Proteomes" id="UP000307440">
    <property type="component" value="Unassembled WGS sequence"/>
</dbReference>
<sequence length="330" mass="36761">MEQLYNSPKYKEAKTSRGYTYRYYFTKPAVSSKPTLLFVHGFPSYSAHWIHQIAFFEAEGFGLVVPDMLGYGGTSVPTQVEAFGHSLQAKDLVEILDAEDLKSNVIAIGHDWGSITVSRLANLYQDRFLGFVFIAVGYAAPNTSFSYEQIKAAWNQVAGYESIGYWSFFSSPEAEGLIKKHAKSFSDILWAKDPAAYKWAFCPSGSLQKFLETDSSVPRATYISNEDIKATEEIHFKKGFSGPLAYYKLETSGLGLEDSKSIPVENYTIAKPVLFIAAAQDAVAIPVLMEQSLHKYCTNSSQKTVVTGHWAFLEAADEVNSLIHDWAKKL</sequence>
<comment type="similarity">
    <text evidence="2">Belongs to the AB hydrolase superfamily. Epoxide hydrolase family.</text>
</comment>
<dbReference type="Gene3D" id="3.40.50.1820">
    <property type="entry name" value="alpha/beta hydrolase"/>
    <property type="match status" value="1"/>
</dbReference>
<evidence type="ECO:0000256" key="1">
    <source>
        <dbReference type="ARBA" id="ARBA00022801"/>
    </source>
</evidence>
<reference evidence="4 5" key="1">
    <citation type="journal article" date="2019" name="Nat. Ecol. Evol.">
        <title>Megaphylogeny resolves global patterns of mushroom evolution.</title>
        <authorList>
            <person name="Varga T."/>
            <person name="Krizsan K."/>
            <person name="Foldi C."/>
            <person name="Dima B."/>
            <person name="Sanchez-Garcia M."/>
            <person name="Sanchez-Ramirez S."/>
            <person name="Szollosi G.J."/>
            <person name="Szarkandi J.G."/>
            <person name="Papp V."/>
            <person name="Albert L."/>
            <person name="Andreopoulos W."/>
            <person name="Angelini C."/>
            <person name="Antonin V."/>
            <person name="Barry K.W."/>
            <person name="Bougher N.L."/>
            <person name="Buchanan P."/>
            <person name="Buyck B."/>
            <person name="Bense V."/>
            <person name="Catcheside P."/>
            <person name="Chovatia M."/>
            <person name="Cooper J."/>
            <person name="Damon W."/>
            <person name="Desjardin D."/>
            <person name="Finy P."/>
            <person name="Geml J."/>
            <person name="Haridas S."/>
            <person name="Hughes K."/>
            <person name="Justo A."/>
            <person name="Karasinski D."/>
            <person name="Kautmanova I."/>
            <person name="Kiss B."/>
            <person name="Kocsube S."/>
            <person name="Kotiranta H."/>
            <person name="LaButti K.M."/>
            <person name="Lechner B.E."/>
            <person name="Liimatainen K."/>
            <person name="Lipzen A."/>
            <person name="Lukacs Z."/>
            <person name="Mihaltcheva S."/>
            <person name="Morgado L.N."/>
            <person name="Niskanen T."/>
            <person name="Noordeloos M.E."/>
            <person name="Ohm R.A."/>
            <person name="Ortiz-Santana B."/>
            <person name="Ovrebo C."/>
            <person name="Racz N."/>
            <person name="Riley R."/>
            <person name="Savchenko A."/>
            <person name="Shiryaev A."/>
            <person name="Soop K."/>
            <person name="Spirin V."/>
            <person name="Szebenyi C."/>
            <person name="Tomsovsky M."/>
            <person name="Tulloss R.E."/>
            <person name="Uehling J."/>
            <person name="Grigoriev I.V."/>
            <person name="Vagvolgyi C."/>
            <person name="Papp T."/>
            <person name="Martin F.M."/>
            <person name="Miettinen O."/>
            <person name="Hibbett D.S."/>
            <person name="Nagy L.G."/>
        </authorList>
    </citation>
    <scope>NUCLEOTIDE SEQUENCE [LARGE SCALE GENOMIC DNA]</scope>
    <source>
        <strain evidence="4 5">CBS 121175</strain>
    </source>
</reference>
<gene>
    <name evidence="4" type="ORF">FA15DRAFT_672183</name>
</gene>
<dbReference type="Pfam" id="PF00561">
    <property type="entry name" value="Abhydrolase_1"/>
    <property type="match status" value="1"/>
</dbReference>